<gene>
    <name evidence="1" type="ORF">Taro_038127</name>
</gene>
<protein>
    <submittedName>
        <fullName evidence="1">Uncharacterized protein</fullName>
    </submittedName>
</protein>
<accession>A0A843WEX5</accession>
<reference evidence="1" key="1">
    <citation type="submission" date="2017-07" db="EMBL/GenBank/DDBJ databases">
        <title>Taro Niue Genome Assembly and Annotation.</title>
        <authorList>
            <person name="Atibalentja N."/>
            <person name="Keating K."/>
            <person name="Fields C.J."/>
        </authorList>
    </citation>
    <scope>NUCLEOTIDE SEQUENCE</scope>
    <source>
        <strain evidence="1">Niue_2</strain>
        <tissue evidence="1">Leaf</tissue>
    </source>
</reference>
<evidence type="ECO:0000313" key="2">
    <source>
        <dbReference type="Proteomes" id="UP000652761"/>
    </source>
</evidence>
<proteinExistence type="predicted"/>
<dbReference type="AlphaFoldDB" id="A0A843WEX5"/>
<name>A0A843WEX5_COLES</name>
<dbReference type="Proteomes" id="UP000652761">
    <property type="component" value="Unassembled WGS sequence"/>
</dbReference>
<evidence type="ECO:0000313" key="1">
    <source>
        <dbReference type="EMBL" id="MQM05318.1"/>
    </source>
</evidence>
<keyword evidence="2" id="KW-1185">Reference proteome</keyword>
<sequence length="185" mass="19360">MVDIPLAKVRYSPPTLGHSARLATDLSVGVSPRRAHSAGFAVASALRAPKGMVALAHVYHGSSEVASSLRAPEGMVASAHVYHSLCEVASALRAPEGVVASAHIDMIITVLNEVALALSRNGEGCLQLGPGRLSTARPRQPCESDHKGAHPFAPRVIKSSGLVDLELDPLMCPITAHTVNMRIGQ</sequence>
<comment type="caution">
    <text evidence="1">The sequence shown here is derived from an EMBL/GenBank/DDBJ whole genome shotgun (WGS) entry which is preliminary data.</text>
</comment>
<dbReference type="EMBL" id="NMUH01003390">
    <property type="protein sequence ID" value="MQM05318.1"/>
    <property type="molecule type" value="Genomic_DNA"/>
</dbReference>
<organism evidence="1 2">
    <name type="scientific">Colocasia esculenta</name>
    <name type="common">Wild taro</name>
    <name type="synonym">Arum esculentum</name>
    <dbReference type="NCBI Taxonomy" id="4460"/>
    <lineage>
        <taxon>Eukaryota</taxon>
        <taxon>Viridiplantae</taxon>
        <taxon>Streptophyta</taxon>
        <taxon>Embryophyta</taxon>
        <taxon>Tracheophyta</taxon>
        <taxon>Spermatophyta</taxon>
        <taxon>Magnoliopsida</taxon>
        <taxon>Liliopsida</taxon>
        <taxon>Araceae</taxon>
        <taxon>Aroideae</taxon>
        <taxon>Colocasieae</taxon>
        <taxon>Colocasia</taxon>
    </lineage>
</organism>